<keyword evidence="4" id="KW-1003">Cell membrane</keyword>
<evidence type="ECO:0000313" key="17">
    <source>
        <dbReference type="Proteomes" id="UP000064912"/>
    </source>
</evidence>
<dbReference type="InterPro" id="IPR011577">
    <property type="entry name" value="Cyt_b561_bac/Ni-Hgenase"/>
</dbReference>
<dbReference type="GO" id="GO:0009055">
    <property type="term" value="F:electron transfer activity"/>
    <property type="evidence" value="ECO:0007669"/>
    <property type="project" value="InterPro"/>
</dbReference>
<dbReference type="NCBIfam" id="TIGR02125">
    <property type="entry name" value="CytB-hydogenase"/>
    <property type="match status" value="1"/>
</dbReference>
<evidence type="ECO:0000313" key="16">
    <source>
        <dbReference type="EMBL" id="MBL3609765.1"/>
    </source>
</evidence>
<gene>
    <name evidence="16" type="primary">cybH</name>
    <name evidence="16" type="ORF">JMM60_13315</name>
    <name evidence="15" type="ORF">NHU_03197</name>
</gene>
<feature type="transmembrane region" description="Helical" evidence="13">
    <location>
        <begin position="163"/>
        <end position="188"/>
    </location>
</feature>
<dbReference type="PANTHER" id="PTHR30485">
    <property type="entry name" value="NI/FE-HYDROGENASE 1 B-TYPE CYTOCHROME SUBUNIT"/>
    <property type="match status" value="1"/>
</dbReference>
<feature type="transmembrane region" description="Helical" evidence="13">
    <location>
        <begin position="54"/>
        <end position="73"/>
    </location>
</feature>
<keyword evidence="6 13" id="KW-0812">Transmembrane</keyword>
<evidence type="ECO:0000313" key="18">
    <source>
        <dbReference type="Proteomes" id="UP000604473"/>
    </source>
</evidence>
<keyword evidence="10" id="KW-0408">Iron</keyword>
<dbReference type="GO" id="GO:0005886">
    <property type="term" value="C:plasma membrane"/>
    <property type="evidence" value="ECO:0007669"/>
    <property type="project" value="UniProtKB-SubCell"/>
</dbReference>
<dbReference type="PANTHER" id="PTHR30485:SF0">
    <property type="entry name" value="NI_FE-HYDROGENASE 1 B-TYPE CYTOCHROME SUBUNIT-RELATED"/>
    <property type="match status" value="1"/>
</dbReference>
<comment type="subcellular location">
    <subcellularLocation>
        <location evidence="1">Cell membrane</location>
        <topology evidence="1">Multi-pass membrane protein</topology>
    </subcellularLocation>
</comment>
<dbReference type="AlphaFoldDB" id="A0A0D6B686"/>
<dbReference type="PROSITE" id="PS00882">
    <property type="entry name" value="NI_HGENASE_CYTB_1"/>
    <property type="match status" value="1"/>
</dbReference>
<evidence type="ECO:0000256" key="2">
    <source>
        <dbReference type="ARBA" id="ARBA00008622"/>
    </source>
</evidence>
<dbReference type="PATRIC" id="fig|35806.4.peg.3286"/>
<dbReference type="eggNOG" id="COG1969">
    <property type="taxonomic scope" value="Bacteria"/>
</dbReference>
<protein>
    <recommendedName>
        <fullName evidence="12">Probable Ni/Fe-hydrogenase B-type cytochrome subunit</fullName>
    </recommendedName>
</protein>
<keyword evidence="5" id="KW-0349">Heme</keyword>
<keyword evidence="3" id="KW-0813">Transport</keyword>
<dbReference type="FunFam" id="1.20.950.20:FF:000003">
    <property type="entry name" value="Ni/Fe-hydrogenase 1 b-type cytochrome subunit"/>
    <property type="match status" value="1"/>
</dbReference>
<evidence type="ECO:0000256" key="13">
    <source>
        <dbReference type="SAM" id="Phobius"/>
    </source>
</evidence>
<keyword evidence="18" id="KW-1185">Reference proteome</keyword>
<dbReference type="Proteomes" id="UP000064912">
    <property type="component" value="Chromosome"/>
</dbReference>
<evidence type="ECO:0000256" key="7">
    <source>
        <dbReference type="ARBA" id="ARBA00022723"/>
    </source>
</evidence>
<evidence type="ECO:0000256" key="6">
    <source>
        <dbReference type="ARBA" id="ARBA00022692"/>
    </source>
</evidence>
<organism evidence="15 17">
    <name type="scientific">Rhodovulum sulfidophilum</name>
    <name type="common">Rhodobacter sulfidophilus</name>
    <dbReference type="NCBI Taxonomy" id="35806"/>
    <lineage>
        <taxon>Bacteria</taxon>
        <taxon>Pseudomonadati</taxon>
        <taxon>Pseudomonadota</taxon>
        <taxon>Alphaproteobacteria</taxon>
        <taxon>Rhodobacterales</taxon>
        <taxon>Paracoccaceae</taxon>
        <taxon>Rhodovulum</taxon>
    </lineage>
</organism>
<evidence type="ECO:0000256" key="9">
    <source>
        <dbReference type="ARBA" id="ARBA00022989"/>
    </source>
</evidence>
<evidence type="ECO:0000313" key="15">
    <source>
        <dbReference type="EMBL" id="BAQ70340.1"/>
    </source>
</evidence>
<feature type="transmembrane region" description="Helical" evidence="13">
    <location>
        <begin position="220"/>
        <end position="237"/>
    </location>
</feature>
<reference evidence="15 17" key="1">
    <citation type="submission" date="2015-02" db="EMBL/GenBank/DDBJ databases">
        <title>Genome sequene of Rhodovulum sulfidophilum DSM 2351.</title>
        <authorList>
            <person name="Nagao N."/>
        </authorList>
    </citation>
    <scope>NUCLEOTIDE SEQUENCE [LARGE SCALE GENOMIC DNA]</scope>
    <source>
        <strain evidence="15 17">DSM 2351</strain>
    </source>
</reference>
<dbReference type="GeneID" id="93541004"/>
<dbReference type="GO" id="GO:0020037">
    <property type="term" value="F:heme binding"/>
    <property type="evidence" value="ECO:0007669"/>
    <property type="project" value="TreeGrafter"/>
</dbReference>
<keyword evidence="7" id="KW-0479">Metal-binding</keyword>
<evidence type="ECO:0000256" key="4">
    <source>
        <dbReference type="ARBA" id="ARBA00022475"/>
    </source>
</evidence>
<evidence type="ECO:0000256" key="1">
    <source>
        <dbReference type="ARBA" id="ARBA00004651"/>
    </source>
</evidence>
<dbReference type="InterPro" id="IPR000516">
    <property type="entry name" value="Ni-dep_Hydgase_cyt-B"/>
</dbReference>
<feature type="transmembrane region" description="Helical" evidence="13">
    <location>
        <begin position="93"/>
        <end position="115"/>
    </location>
</feature>
<name>A0A0D6B686_RHOSU</name>
<dbReference type="PRINTS" id="PR00161">
    <property type="entry name" value="NIHGNASECYTB"/>
</dbReference>
<evidence type="ECO:0000256" key="8">
    <source>
        <dbReference type="ARBA" id="ARBA00022982"/>
    </source>
</evidence>
<dbReference type="PROSITE" id="PS00883">
    <property type="entry name" value="NI_HGENASE_CYTB_2"/>
    <property type="match status" value="1"/>
</dbReference>
<keyword evidence="8" id="KW-0249">Electron transport</keyword>
<dbReference type="GO" id="GO:0005506">
    <property type="term" value="F:iron ion binding"/>
    <property type="evidence" value="ECO:0007669"/>
    <property type="project" value="InterPro"/>
</dbReference>
<dbReference type="KEGG" id="rsu:NHU_03197"/>
<evidence type="ECO:0000256" key="12">
    <source>
        <dbReference type="ARBA" id="ARBA00072962"/>
    </source>
</evidence>
<dbReference type="Proteomes" id="UP000604473">
    <property type="component" value="Unassembled WGS sequence"/>
</dbReference>
<dbReference type="SUPFAM" id="SSF81342">
    <property type="entry name" value="Transmembrane di-heme cytochromes"/>
    <property type="match status" value="1"/>
</dbReference>
<dbReference type="Gene3D" id="1.20.950.20">
    <property type="entry name" value="Transmembrane di-heme cytochromes, Chain C"/>
    <property type="match status" value="1"/>
</dbReference>
<dbReference type="GO" id="GO:0022904">
    <property type="term" value="P:respiratory electron transport chain"/>
    <property type="evidence" value="ECO:0007669"/>
    <property type="project" value="InterPro"/>
</dbReference>
<feature type="domain" description="Cytochrome b561 bacterial/Ni-hydrogenase" evidence="14">
    <location>
        <begin position="47"/>
        <end position="254"/>
    </location>
</feature>
<evidence type="ECO:0000256" key="5">
    <source>
        <dbReference type="ARBA" id="ARBA00022617"/>
    </source>
</evidence>
<evidence type="ECO:0000256" key="3">
    <source>
        <dbReference type="ARBA" id="ARBA00022448"/>
    </source>
</evidence>
<dbReference type="RefSeq" id="WP_042463896.1">
    <property type="nucleotide sequence ID" value="NZ_CP015421.1"/>
</dbReference>
<keyword evidence="9 13" id="KW-1133">Transmembrane helix</keyword>
<reference evidence="16 18" key="2">
    <citation type="submission" date="2021-01" db="EMBL/GenBank/DDBJ databases">
        <title>Draft genomes of Rhodovulum sulfidophilum.</title>
        <authorList>
            <person name="Guzman M.S."/>
        </authorList>
    </citation>
    <scope>NUCLEOTIDE SEQUENCE [LARGE SCALE GENOMIC DNA]</scope>
    <source>
        <strain evidence="16 18">AB35</strain>
    </source>
</reference>
<evidence type="ECO:0000259" key="14">
    <source>
        <dbReference type="Pfam" id="PF01292"/>
    </source>
</evidence>
<dbReference type="EMBL" id="JAESJJ010000018">
    <property type="protein sequence ID" value="MBL3609765.1"/>
    <property type="molecule type" value="Genomic_DNA"/>
</dbReference>
<sequence>MSSKDRTDIPIHIPNPEAPTPLEAARLTGGARPEDIASLQLRTAVYVYEMPVRIWHWVNALAITVLIVTGYLIGSPPPTMEISEATNQFVFGYIRFAHFAAGMVMTFAFLGRIYFAFIGNRHARQLFYIPFWRKRWWKELLFEARWYAFLEKEPKKYIGHNPLAHLAMFTFITLGMSFMIVTGFALYAEGAGQGSIYDRMFGWVLGLVGNSQRLHTLHHLGMWAITLFAIFHIYAAIREDIMSRQSMITTMISGWRTFKDNRVE</sequence>
<keyword evidence="11 13" id="KW-0472">Membrane</keyword>
<dbReference type="InterPro" id="IPR051542">
    <property type="entry name" value="Hydrogenase_cytochrome"/>
</dbReference>
<comment type="similarity">
    <text evidence="2">Belongs to the HupC/HyaC/HydC family.</text>
</comment>
<dbReference type="Pfam" id="PF01292">
    <property type="entry name" value="Ni_hydr_CYTB"/>
    <property type="match status" value="1"/>
</dbReference>
<evidence type="ECO:0000256" key="11">
    <source>
        <dbReference type="ARBA" id="ARBA00023136"/>
    </source>
</evidence>
<dbReference type="EMBL" id="AP014800">
    <property type="protein sequence ID" value="BAQ70340.1"/>
    <property type="molecule type" value="Genomic_DNA"/>
</dbReference>
<accession>A0A0D6B686</accession>
<proteinExistence type="inferred from homology"/>
<dbReference type="InterPro" id="IPR016174">
    <property type="entry name" value="Di-haem_cyt_TM"/>
</dbReference>
<evidence type="ECO:0000256" key="10">
    <source>
        <dbReference type="ARBA" id="ARBA00023004"/>
    </source>
</evidence>